<dbReference type="InterPro" id="IPR036298">
    <property type="entry name" value="Chalcone_isomerase_sf"/>
</dbReference>
<evidence type="ECO:0000313" key="3">
    <source>
        <dbReference type="EMBL" id="MBB5205837.1"/>
    </source>
</evidence>
<evidence type="ECO:0000313" key="4">
    <source>
        <dbReference type="Proteomes" id="UP000554837"/>
    </source>
</evidence>
<dbReference type="Pfam" id="PF16036">
    <property type="entry name" value="Chalcone_3"/>
    <property type="match status" value="1"/>
</dbReference>
<dbReference type="AlphaFoldDB" id="A0A840S3L3"/>
<dbReference type="PANTHER" id="PTHR47698">
    <property type="entry name" value="FATTY-ACID-BINDING PROTEIN 3, CHLOROPLASTIC"/>
    <property type="match status" value="1"/>
</dbReference>
<proteinExistence type="predicted"/>
<dbReference type="GO" id="GO:0016872">
    <property type="term" value="F:intramolecular lyase activity"/>
    <property type="evidence" value="ECO:0007669"/>
    <property type="project" value="InterPro"/>
</dbReference>
<dbReference type="EMBL" id="JACHHO010000005">
    <property type="protein sequence ID" value="MBB5205837.1"/>
    <property type="molecule type" value="Genomic_DNA"/>
</dbReference>
<protein>
    <recommendedName>
        <fullName evidence="2">Chalcone isomerase domain-containing protein</fullName>
    </recommendedName>
</protein>
<gene>
    <name evidence="3" type="ORF">HNQ51_003164</name>
</gene>
<sequence>MRRALLTTLLALALPLGSLAQTVEAGGAKFDTSMEVGGQKLVLNGLGVRYKAVFKVYSVGFYLKQKADTTDGVVKQDGPKRVLLKLLRDLDSKDLGKAFTEGMRKNSVPEERAKTINGIFKFGEIFNEMKKANAGTAIGIDWIPGTGAQIFVDYKPVGEPIKEIEFYNALLRIWLGENPADEDLKELLLGKEKKSRRG</sequence>
<dbReference type="Gene3D" id="3.50.70.10">
    <property type="match status" value="1"/>
</dbReference>
<comment type="caution">
    <text evidence="3">The sequence shown here is derived from an EMBL/GenBank/DDBJ whole genome shotgun (WGS) entry which is preliminary data.</text>
</comment>
<dbReference type="PANTHER" id="PTHR47698:SF2">
    <property type="entry name" value="FATTY-ACID-BINDING PROTEIN 3, CHLOROPLASTIC"/>
    <property type="match status" value="1"/>
</dbReference>
<feature type="domain" description="Chalcone isomerase" evidence="2">
    <location>
        <begin position="24"/>
        <end position="190"/>
    </location>
</feature>
<feature type="signal peptide" evidence="1">
    <location>
        <begin position="1"/>
        <end position="20"/>
    </location>
</feature>
<name>A0A840S3L3_9BURK</name>
<reference evidence="3 4" key="1">
    <citation type="submission" date="2020-08" db="EMBL/GenBank/DDBJ databases">
        <title>Genomic Encyclopedia of Type Strains, Phase IV (KMG-IV): sequencing the most valuable type-strain genomes for metagenomic binning, comparative biology and taxonomic classification.</title>
        <authorList>
            <person name="Goeker M."/>
        </authorList>
    </citation>
    <scope>NUCLEOTIDE SEQUENCE [LARGE SCALE GENOMIC DNA]</scope>
    <source>
        <strain evidence="3 4">DSM 23958</strain>
    </source>
</reference>
<keyword evidence="4" id="KW-1185">Reference proteome</keyword>
<keyword evidence="1" id="KW-0732">Signal</keyword>
<dbReference type="Proteomes" id="UP000554837">
    <property type="component" value="Unassembled WGS sequence"/>
</dbReference>
<dbReference type="OrthoDB" id="9795336at2"/>
<evidence type="ECO:0000259" key="2">
    <source>
        <dbReference type="Pfam" id="PF16036"/>
    </source>
</evidence>
<organism evidence="3 4">
    <name type="scientific">Inhella inkyongensis</name>
    <dbReference type="NCBI Taxonomy" id="392593"/>
    <lineage>
        <taxon>Bacteria</taxon>
        <taxon>Pseudomonadati</taxon>
        <taxon>Pseudomonadota</taxon>
        <taxon>Betaproteobacteria</taxon>
        <taxon>Burkholderiales</taxon>
        <taxon>Sphaerotilaceae</taxon>
        <taxon>Inhella</taxon>
    </lineage>
</organism>
<evidence type="ECO:0000256" key="1">
    <source>
        <dbReference type="SAM" id="SignalP"/>
    </source>
</evidence>
<accession>A0A840S3L3</accession>
<dbReference type="InterPro" id="IPR016087">
    <property type="entry name" value="Chalcone_isomerase"/>
</dbReference>
<feature type="chain" id="PRO_5032389527" description="Chalcone isomerase domain-containing protein" evidence="1">
    <location>
        <begin position="21"/>
        <end position="198"/>
    </location>
</feature>
<dbReference type="RefSeq" id="WP_138855346.1">
    <property type="nucleotide sequence ID" value="NZ_CP040709.1"/>
</dbReference>
<dbReference type="SUPFAM" id="SSF54626">
    <property type="entry name" value="Chalcone isomerase"/>
    <property type="match status" value="1"/>
</dbReference>
<dbReference type="InterPro" id="IPR016088">
    <property type="entry name" value="Chalcone_isomerase_3-sand"/>
</dbReference>